<dbReference type="InterPro" id="IPR010662">
    <property type="entry name" value="RBBP9/YdeN"/>
</dbReference>
<dbReference type="RefSeq" id="WP_170038476.1">
    <property type="nucleotide sequence ID" value="NZ_JABDTL010000002.1"/>
</dbReference>
<evidence type="ECO:0000313" key="2">
    <source>
        <dbReference type="Proteomes" id="UP000582837"/>
    </source>
</evidence>
<dbReference type="EMBL" id="JACHIA010000025">
    <property type="protein sequence ID" value="MBB6073513.1"/>
    <property type="molecule type" value="Genomic_DNA"/>
</dbReference>
<dbReference type="Proteomes" id="UP000582837">
    <property type="component" value="Unassembled WGS sequence"/>
</dbReference>
<name>A0A841H6E1_9BACT</name>
<dbReference type="AlphaFoldDB" id="A0A841H6E1"/>
<reference evidence="1 2" key="1">
    <citation type="submission" date="2020-08" db="EMBL/GenBank/DDBJ databases">
        <title>Genomic Encyclopedia of Type Strains, Phase IV (KMG-IV): sequencing the most valuable type-strain genomes for metagenomic binning, comparative biology and taxonomic classification.</title>
        <authorList>
            <person name="Goeker M."/>
        </authorList>
    </citation>
    <scope>NUCLEOTIDE SEQUENCE [LARGE SCALE GENOMIC DNA]</scope>
    <source>
        <strain evidence="1 2">DSM 29007</strain>
    </source>
</reference>
<comment type="caution">
    <text evidence="1">The sequence shown here is derived from an EMBL/GenBank/DDBJ whole genome shotgun (WGS) entry which is preliminary data.</text>
</comment>
<protein>
    <recommendedName>
        <fullName evidence="3">Alpha/beta hydrolase</fullName>
    </recommendedName>
</protein>
<dbReference type="GO" id="GO:0016787">
    <property type="term" value="F:hydrolase activity"/>
    <property type="evidence" value="ECO:0007669"/>
    <property type="project" value="InterPro"/>
</dbReference>
<accession>A0A841H6E1</accession>
<dbReference type="InterPro" id="IPR029058">
    <property type="entry name" value="AB_hydrolase_fold"/>
</dbReference>
<evidence type="ECO:0000313" key="1">
    <source>
        <dbReference type="EMBL" id="MBB6073513.1"/>
    </source>
</evidence>
<organism evidence="1 2">
    <name type="scientific">Longimicrobium terrae</name>
    <dbReference type="NCBI Taxonomy" id="1639882"/>
    <lineage>
        <taxon>Bacteria</taxon>
        <taxon>Pseudomonadati</taxon>
        <taxon>Gemmatimonadota</taxon>
        <taxon>Longimicrobiia</taxon>
        <taxon>Longimicrobiales</taxon>
        <taxon>Longimicrobiaceae</taxon>
        <taxon>Longimicrobium</taxon>
    </lineage>
</organism>
<evidence type="ECO:0008006" key="3">
    <source>
        <dbReference type="Google" id="ProtNLM"/>
    </source>
</evidence>
<dbReference type="Gene3D" id="3.40.50.1820">
    <property type="entry name" value="alpha/beta hydrolase"/>
    <property type="match status" value="1"/>
</dbReference>
<dbReference type="Pfam" id="PF06821">
    <property type="entry name" value="Ser_hydrolase"/>
    <property type="match status" value="1"/>
</dbReference>
<keyword evidence="2" id="KW-1185">Reference proteome</keyword>
<sequence>MSEVATLILPGLGDSGPEHWQTYWERMDPSCRRVHQAEWDAPRCVDWAAVLDTTVAALDGEAVLVTHSSSCALVAHWARTAAPEHLARIRGALLVAPSDPEAPVYPPEPTGFAPVPMERLPFPTIVVASTDDEYVTLDQARAYAHAWGSEFVNAGALGHINSASGLGEWPFGYALLQRLRAGPAARPG</sequence>
<proteinExistence type="predicted"/>
<gene>
    <name evidence="1" type="ORF">HNQ61_005183</name>
</gene>
<dbReference type="SUPFAM" id="SSF53474">
    <property type="entry name" value="alpha/beta-Hydrolases"/>
    <property type="match status" value="1"/>
</dbReference>